<dbReference type="GO" id="GO:0005576">
    <property type="term" value="C:extracellular region"/>
    <property type="evidence" value="ECO:0007669"/>
    <property type="project" value="TreeGrafter"/>
</dbReference>
<dbReference type="PANTHER" id="PTHR31698">
    <property type="entry name" value="LYSOZYME G FAMILY MEMBER"/>
    <property type="match status" value="1"/>
</dbReference>
<dbReference type="Ensembl" id="ENSGMOT00000008850.2">
    <property type="protein sequence ID" value="ENSGMOP00000008608.2"/>
    <property type="gene ID" value="ENSGMOG00000013978.2"/>
</dbReference>
<protein>
    <recommendedName>
        <fullName evidence="5">Lysozyme g</fullName>
    </recommendedName>
</protein>
<name>A0A8C4Z743_GADMO</name>
<evidence type="ECO:0000313" key="3">
    <source>
        <dbReference type="Ensembl" id="ENSGMOP00000008608.2"/>
    </source>
</evidence>
<dbReference type="GO" id="GO:0009253">
    <property type="term" value="P:peptidoglycan catabolic process"/>
    <property type="evidence" value="ECO:0007669"/>
    <property type="project" value="InterPro"/>
</dbReference>
<dbReference type="Gene3D" id="1.10.530.10">
    <property type="match status" value="1"/>
</dbReference>
<evidence type="ECO:0000313" key="4">
    <source>
        <dbReference type="Proteomes" id="UP000694546"/>
    </source>
</evidence>
<dbReference type="GO" id="GO:0050830">
    <property type="term" value="P:defense response to Gram-positive bacterium"/>
    <property type="evidence" value="ECO:0007669"/>
    <property type="project" value="TreeGrafter"/>
</dbReference>
<dbReference type="PRINTS" id="PR00749">
    <property type="entry name" value="LYSOZYMEG"/>
</dbReference>
<keyword evidence="2" id="KW-0378">Hydrolase</keyword>
<evidence type="ECO:0000256" key="2">
    <source>
        <dbReference type="ARBA" id="ARBA00023295"/>
    </source>
</evidence>
<dbReference type="AlphaFoldDB" id="A0A8C4Z743"/>
<dbReference type="GeneTree" id="ENSGT00390000017614"/>
<proteinExistence type="inferred from homology"/>
<dbReference type="PANTHER" id="PTHR31698:SF12">
    <property type="entry name" value="LYSOZYME G"/>
    <property type="match status" value="1"/>
</dbReference>
<organism evidence="3 4">
    <name type="scientific">Gadus morhua</name>
    <name type="common">Atlantic cod</name>
    <dbReference type="NCBI Taxonomy" id="8049"/>
    <lineage>
        <taxon>Eukaryota</taxon>
        <taxon>Metazoa</taxon>
        <taxon>Chordata</taxon>
        <taxon>Craniata</taxon>
        <taxon>Vertebrata</taxon>
        <taxon>Euteleostomi</taxon>
        <taxon>Actinopterygii</taxon>
        <taxon>Neopterygii</taxon>
        <taxon>Teleostei</taxon>
        <taxon>Neoteleostei</taxon>
        <taxon>Acanthomorphata</taxon>
        <taxon>Zeiogadaria</taxon>
        <taxon>Gadariae</taxon>
        <taxon>Gadiformes</taxon>
        <taxon>Gadoidei</taxon>
        <taxon>Gadidae</taxon>
        <taxon>Gadus</taxon>
    </lineage>
</organism>
<comment type="similarity">
    <text evidence="1">Belongs to the glycosyl hydrolase 23 family.</text>
</comment>
<dbReference type="SUPFAM" id="SSF53955">
    <property type="entry name" value="Lysozyme-like"/>
    <property type="match status" value="1"/>
</dbReference>
<sequence>GSGSTKTIFGFTLSHLNKNYIIIVDERKKQKHPRRYGDIMRVETSGASNLTAGADRLTGSGVQASEKMANHDLACMRTYKTIIGKVASKRDVDPALIAAIASRESRGGAAISGNNGWCPRRIGFGLMQVDKDAHTPIGAWNSVEHVDQATGILVDIIKEVQRDFPDWSREKQLKAPLTYILPKLCPLCFTSGAIAYYNMGRNVLSCPHGVDHLTTGKDYSSDVVARAQFYKRNGF</sequence>
<dbReference type="Proteomes" id="UP000694546">
    <property type="component" value="Chromosome 13"/>
</dbReference>
<reference evidence="3" key="2">
    <citation type="submission" date="2025-09" db="UniProtKB">
        <authorList>
            <consortium name="Ensembl"/>
        </authorList>
    </citation>
    <scope>IDENTIFICATION</scope>
</reference>
<evidence type="ECO:0008006" key="5">
    <source>
        <dbReference type="Google" id="ProtNLM"/>
    </source>
</evidence>
<dbReference type="PIRSF" id="PIRSF001065">
    <property type="entry name" value="Lysozyme_g"/>
    <property type="match status" value="1"/>
</dbReference>
<keyword evidence="4" id="KW-1185">Reference proteome</keyword>
<dbReference type="GO" id="GO:0003796">
    <property type="term" value="F:lysozyme activity"/>
    <property type="evidence" value="ECO:0007669"/>
    <property type="project" value="InterPro"/>
</dbReference>
<keyword evidence="2" id="KW-0326">Glycosidase</keyword>
<evidence type="ECO:0000256" key="1">
    <source>
        <dbReference type="ARBA" id="ARBA00008902"/>
    </source>
</evidence>
<reference evidence="3" key="1">
    <citation type="submission" date="2025-08" db="UniProtKB">
        <authorList>
            <consortium name="Ensembl"/>
        </authorList>
    </citation>
    <scope>IDENTIFICATION</scope>
</reference>
<dbReference type="InterPro" id="IPR023346">
    <property type="entry name" value="Lysozyme-like_dom_sf"/>
</dbReference>
<dbReference type="OMA" id="SCAHISQ"/>
<accession>A0A8C4Z743</accession>
<dbReference type="CDD" id="cd01021">
    <property type="entry name" value="GEWL"/>
    <property type="match status" value="1"/>
</dbReference>
<dbReference type="InterPro" id="IPR002152">
    <property type="entry name" value="Glyco_hydro_23"/>
</dbReference>